<dbReference type="InterPro" id="IPR036390">
    <property type="entry name" value="WH_DNA-bd_sf"/>
</dbReference>
<proteinExistence type="predicted"/>
<dbReference type="Proteomes" id="UP001500731">
    <property type="component" value="Unassembled WGS sequence"/>
</dbReference>
<dbReference type="RefSeq" id="WP_345184468.1">
    <property type="nucleotide sequence ID" value="NZ_BAABGP010000005.1"/>
</dbReference>
<keyword evidence="2" id="KW-0238">DNA-binding</keyword>
<comment type="caution">
    <text evidence="5">The sequence shown here is derived from an EMBL/GenBank/DDBJ whole genome shotgun (WGS) entry which is preliminary data.</text>
</comment>
<evidence type="ECO:0000256" key="1">
    <source>
        <dbReference type="ARBA" id="ARBA00023015"/>
    </source>
</evidence>
<reference evidence="6" key="1">
    <citation type="journal article" date="2019" name="Int. J. Syst. Evol. Microbiol.">
        <title>The Global Catalogue of Microorganisms (GCM) 10K type strain sequencing project: providing services to taxonomists for standard genome sequencing and annotation.</title>
        <authorList>
            <consortium name="The Broad Institute Genomics Platform"/>
            <consortium name="The Broad Institute Genome Sequencing Center for Infectious Disease"/>
            <person name="Wu L."/>
            <person name="Ma J."/>
        </authorList>
    </citation>
    <scope>NUCLEOTIDE SEQUENCE [LARGE SCALE GENOMIC DNA]</scope>
    <source>
        <strain evidence="6">JCM 17839</strain>
    </source>
</reference>
<dbReference type="PROSITE" id="PS51118">
    <property type="entry name" value="HTH_HXLR"/>
    <property type="match status" value="1"/>
</dbReference>
<keyword evidence="6" id="KW-1185">Reference proteome</keyword>
<organism evidence="5 6">
    <name type="scientific">Microbacterium panaciterrae</name>
    <dbReference type="NCBI Taxonomy" id="985759"/>
    <lineage>
        <taxon>Bacteria</taxon>
        <taxon>Bacillati</taxon>
        <taxon>Actinomycetota</taxon>
        <taxon>Actinomycetes</taxon>
        <taxon>Micrococcales</taxon>
        <taxon>Microbacteriaceae</taxon>
        <taxon>Microbacterium</taxon>
    </lineage>
</organism>
<dbReference type="EMBL" id="BAABGP010000005">
    <property type="protein sequence ID" value="GAA4480490.1"/>
    <property type="molecule type" value="Genomic_DNA"/>
</dbReference>
<dbReference type="InterPro" id="IPR002577">
    <property type="entry name" value="HTH_HxlR"/>
</dbReference>
<dbReference type="Pfam" id="PF01638">
    <property type="entry name" value="HxlR"/>
    <property type="match status" value="1"/>
</dbReference>
<evidence type="ECO:0000313" key="5">
    <source>
        <dbReference type="EMBL" id="GAA4480490.1"/>
    </source>
</evidence>
<name>A0ABP8P5A0_9MICO</name>
<dbReference type="PANTHER" id="PTHR33204:SF37">
    <property type="entry name" value="HTH-TYPE TRANSCRIPTIONAL REGULATOR YODB"/>
    <property type="match status" value="1"/>
</dbReference>
<sequence length="113" mass="11618">MAGAEQNAHMCDASVTLAFSVLGKRWNGMIVSAVGDGAATFVALRRAVPGISDTVLSDRLAELGQAGLVDRTVEPGPPVAVSYALTDSGRGLLPILDQLGKWASANLQARIGS</sequence>
<protein>
    <submittedName>
        <fullName evidence="5">Helix-turn-helix domain-containing protein</fullName>
    </submittedName>
</protein>
<dbReference type="SUPFAM" id="SSF46785">
    <property type="entry name" value="Winged helix' DNA-binding domain"/>
    <property type="match status" value="1"/>
</dbReference>
<keyword evidence="3" id="KW-0804">Transcription</keyword>
<evidence type="ECO:0000259" key="4">
    <source>
        <dbReference type="PROSITE" id="PS51118"/>
    </source>
</evidence>
<feature type="domain" description="HTH hxlR-type" evidence="4">
    <location>
        <begin position="11"/>
        <end position="111"/>
    </location>
</feature>
<gene>
    <name evidence="5" type="ORF">GCM10023171_07340</name>
</gene>
<dbReference type="InterPro" id="IPR036388">
    <property type="entry name" value="WH-like_DNA-bd_sf"/>
</dbReference>
<accession>A0ABP8P5A0</accession>
<dbReference type="PANTHER" id="PTHR33204">
    <property type="entry name" value="TRANSCRIPTIONAL REGULATOR, MARR FAMILY"/>
    <property type="match status" value="1"/>
</dbReference>
<dbReference type="Gene3D" id="1.10.10.10">
    <property type="entry name" value="Winged helix-like DNA-binding domain superfamily/Winged helix DNA-binding domain"/>
    <property type="match status" value="1"/>
</dbReference>
<evidence type="ECO:0000313" key="6">
    <source>
        <dbReference type="Proteomes" id="UP001500731"/>
    </source>
</evidence>
<evidence type="ECO:0000256" key="3">
    <source>
        <dbReference type="ARBA" id="ARBA00023163"/>
    </source>
</evidence>
<evidence type="ECO:0000256" key="2">
    <source>
        <dbReference type="ARBA" id="ARBA00023125"/>
    </source>
</evidence>
<keyword evidence="1" id="KW-0805">Transcription regulation</keyword>